<dbReference type="SUPFAM" id="SSF82866">
    <property type="entry name" value="Multidrug efflux transporter AcrB transmembrane domain"/>
    <property type="match status" value="1"/>
</dbReference>
<dbReference type="InterPro" id="IPR022645">
    <property type="entry name" value="SecD/SecF_bac"/>
</dbReference>
<evidence type="ECO:0000256" key="6">
    <source>
        <dbReference type="ARBA" id="ARBA00022927"/>
    </source>
</evidence>
<evidence type="ECO:0000256" key="3">
    <source>
        <dbReference type="ARBA" id="ARBA00022475"/>
    </source>
</evidence>
<dbReference type="Pfam" id="PF07549">
    <property type="entry name" value="Sec_GG"/>
    <property type="match status" value="1"/>
</dbReference>
<comment type="subcellular location">
    <subcellularLocation>
        <location evidence="1 10">Cell membrane</location>
        <topology evidence="1 10">Multi-pass membrane protein</topology>
    </subcellularLocation>
</comment>
<dbReference type="EMBL" id="MEZT01000017">
    <property type="protein sequence ID" value="OGD56588.1"/>
    <property type="molecule type" value="Genomic_DNA"/>
</dbReference>
<dbReference type="GO" id="GO:0065002">
    <property type="term" value="P:intracellular protein transmembrane transport"/>
    <property type="evidence" value="ECO:0007669"/>
    <property type="project" value="UniProtKB-UniRule"/>
</dbReference>
<evidence type="ECO:0000256" key="1">
    <source>
        <dbReference type="ARBA" id="ARBA00004651"/>
    </source>
</evidence>
<dbReference type="HAMAP" id="MF_01464_B">
    <property type="entry name" value="SecF_B"/>
    <property type="match status" value="1"/>
</dbReference>
<dbReference type="Pfam" id="PF02355">
    <property type="entry name" value="SecD_SecF_C"/>
    <property type="match status" value="1"/>
</dbReference>
<evidence type="ECO:0000256" key="7">
    <source>
        <dbReference type="ARBA" id="ARBA00022989"/>
    </source>
</evidence>
<comment type="function">
    <text evidence="10">Part of the Sec protein translocase complex. Interacts with the SecYEG preprotein conducting channel. SecDF uses the proton motive force (PMF) to complete protein translocation after the ATP-dependent function of SecA.</text>
</comment>
<keyword evidence="3 10" id="KW-1003">Cell membrane</keyword>
<evidence type="ECO:0000313" key="12">
    <source>
        <dbReference type="EMBL" id="OGD56588.1"/>
    </source>
</evidence>
<evidence type="ECO:0000259" key="11">
    <source>
        <dbReference type="PROSITE" id="PS50156"/>
    </source>
</evidence>
<sequence>MLNIIGHRKIWYLISAILIIPGIVALSLWGLNFGIDFKGGTLVEYQFSQSVSSDEVKNSLNDLNFSNLTVTLTGTDTILIRMGIIDQEQHSKLQDTIDKVGENTEIRFESVGPTVSSDISRKAVIAVIVASIAIILYISFVFRKVPKPASSWRFGVCAVLALIHDLIFVIGLFAILGHFLGYEIDPLFITALLTIMGFSVHDTIVVFDRIRENLRKSPSKKFEENVNNSIIQTLNRSLNTSLTVLIVLAALYFLGGQTLHHFVLALLIGIAIGTYSSIFNASPLLVTWQGWSARHMNRAQQKNAS</sequence>
<keyword evidence="8 10" id="KW-0811">Translocation</keyword>
<dbReference type="PANTHER" id="PTHR30081">
    <property type="entry name" value="PROTEIN-EXPORT MEMBRANE PROTEIN SEC"/>
    <property type="match status" value="1"/>
</dbReference>
<gene>
    <name evidence="10" type="primary">secF</name>
    <name evidence="12" type="ORF">A2V71_02750</name>
</gene>
<feature type="transmembrane region" description="Helical" evidence="10">
    <location>
        <begin position="187"/>
        <end position="207"/>
    </location>
</feature>
<evidence type="ECO:0000256" key="10">
    <source>
        <dbReference type="HAMAP-Rule" id="MF_01464"/>
    </source>
</evidence>
<keyword evidence="5 10" id="KW-0812">Transmembrane</keyword>
<feature type="transmembrane region" description="Helical" evidence="10">
    <location>
        <begin position="123"/>
        <end position="142"/>
    </location>
</feature>
<organism evidence="12 13">
    <name type="scientific">Candidatus Berkelbacteria bacterium RBG_13_40_8</name>
    <dbReference type="NCBI Taxonomy" id="1797467"/>
    <lineage>
        <taxon>Bacteria</taxon>
        <taxon>Candidatus Berkelbacteria</taxon>
    </lineage>
</organism>
<keyword evidence="7 10" id="KW-1133">Transmembrane helix</keyword>
<proteinExistence type="inferred from homology"/>
<evidence type="ECO:0000256" key="2">
    <source>
        <dbReference type="ARBA" id="ARBA00022448"/>
    </source>
</evidence>
<dbReference type="InterPro" id="IPR022646">
    <property type="entry name" value="SecD/SecF_CS"/>
</dbReference>
<feature type="transmembrane region" description="Helical" evidence="10">
    <location>
        <begin position="261"/>
        <end position="288"/>
    </location>
</feature>
<name>A0A1F5DN64_9BACT</name>
<feature type="transmembrane region" description="Helical" evidence="10">
    <location>
        <begin position="238"/>
        <end position="255"/>
    </location>
</feature>
<comment type="caution">
    <text evidence="12">The sequence shown here is derived from an EMBL/GenBank/DDBJ whole genome shotgun (WGS) entry which is preliminary data.</text>
</comment>
<reference evidence="12 13" key="1">
    <citation type="journal article" date="2016" name="Nat. Commun.">
        <title>Thousands of microbial genomes shed light on interconnected biogeochemical processes in an aquifer system.</title>
        <authorList>
            <person name="Anantharaman K."/>
            <person name="Brown C.T."/>
            <person name="Hug L.A."/>
            <person name="Sharon I."/>
            <person name="Castelle C.J."/>
            <person name="Probst A.J."/>
            <person name="Thomas B.C."/>
            <person name="Singh A."/>
            <person name="Wilkins M.J."/>
            <person name="Karaoz U."/>
            <person name="Brodie E.L."/>
            <person name="Williams K.H."/>
            <person name="Hubbard S.S."/>
            <person name="Banfield J.F."/>
        </authorList>
    </citation>
    <scope>NUCLEOTIDE SEQUENCE [LARGE SCALE GENOMIC DNA]</scope>
</reference>
<dbReference type="GO" id="GO:0015450">
    <property type="term" value="F:protein-transporting ATPase activity"/>
    <property type="evidence" value="ECO:0007669"/>
    <property type="project" value="InterPro"/>
</dbReference>
<dbReference type="AlphaFoldDB" id="A0A1F5DN64"/>
<evidence type="ECO:0000256" key="8">
    <source>
        <dbReference type="ARBA" id="ARBA00023010"/>
    </source>
</evidence>
<keyword evidence="2 10" id="KW-0813">Transport</keyword>
<dbReference type="InterPro" id="IPR005665">
    <property type="entry name" value="SecF_bac"/>
</dbReference>
<dbReference type="NCBIfam" id="TIGR00966">
    <property type="entry name" value="transloc_SecF"/>
    <property type="match status" value="1"/>
</dbReference>
<evidence type="ECO:0000256" key="5">
    <source>
        <dbReference type="ARBA" id="ARBA00022692"/>
    </source>
</evidence>
<dbReference type="InterPro" id="IPR022813">
    <property type="entry name" value="SecD/SecF_arch_bac"/>
</dbReference>
<evidence type="ECO:0000313" key="13">
    <source>
        <dbReference type="Proteomes" id="UP000178764"/>
    </source>
</evidence>
<dbReference type="InterPro" id="IPR048634">
    <property type="entry name" value="SecD_SecF_C"/>
</dbReference>
<feature type="domain" description="SSD" evidence="11">
    <location>
        <begin position="123"/>
        <end position="287"/>
    </location>
</feature>
<keyword evidence="6 10" id="KW-0653">Protein transport</keyword>
<keyword evidence="9 10" id="KW-0472">Membrane</keyword>
<dbReference type="PANTHER" id="PTHR30081:SF8">
    <property type="entry name" value="PROTEIN TRANSLOCASE SUBUNIT SECF"/>
    <property type="match status" value="1"/>
</dbReference>
<keyword evidence="4" id="KW-0997">Cell inner membrane</keyword>
<dbReference type="PROSITE" id="PS50156">
    <property type="entry name" value="SSD"/>
    <property type="match status" value="1"/>
</dbReference>
<feature type="transmembrane region" description="Helical" evidence="10">
    <location>
        <begin position="154"/>
        <end position="181"/>
    </location>
</feature>
<dbReference type="Proteomes" id="UP000178764">
    <property type="component" value="Unassembled WGS sequence"/>
</dbReference>
<dbReference type="InterPro" id="IPR055344">
    <property type="entry name" value="SecD_SecF_C_bact"/>
</dbReference>
<dbReference type="GO" id="GO:0005886">
    <property type="term" value="C:plasma membrane"/>
    <property type="evidence" value="ECO:0007669"/>
    <property type="project" value="UniProtKB-SubCell"/>
</dbReference>
<dbReference type="GO" id="GO:0043952">
    <property type="term" value="P:protein transport by the Sec complex"/>
    <property type="evidence" value="ECO:0007669"/>
    <property type="project" value="UniProtKB-UniRule"/>
</dbReference>
<dbReference type="NCBIfam" id="TIGR00916">
    <property type="entry name" value="2A0604s01"/>
    <property type="match status" value="1"/>
</dbReference>
<evidence type="ECO:0000256" key="4">
    <source>
        <dbReference type="ARBA" id="ARBA00022519"/>
    </source>
</evidence>
<feature type="transmembrane region" description="Helical" evidence="10">
    <location>
        <begin position="12"/>
        <end position="31"/>
    </location>
</feature>
<evidence type="ECO:0000256" key="9">
    <source>
        <dbReference type="ARBA" id="ARBA00023136"/>
    </source>
</evidence>
<dbReference type="PRINTS" id="PR01755">
    <property type="entry name" value="SECFTRNLCASE"/>
</dbReference>
<dbReference type="InterPro" id="IPR000731">
    <property type="entry name" value="SSD"/>
</dbReference>
<comment type="subunit">
    <text evidence="10">Forms a complex with SecD. Part of the essential Sec protein translocation apparatus which comprises SecA, SecYEG and auxiliary proteins SecDF. Other proteins may also be involved.</text>
</comment>
<protein>
    <recommendedName>
        <fullName evidence="10">Protein-export membrane protein SecF</fullName>
    </recommendedName>
</protein>
<dbReference type="GO" id="GO:0006605">
    <property type="term" value="P:protein targeting"/>
    <property type="evidence" value="ECO:0007669"/>
    <property type="project" value="UniProtKB-UniRule"/>
</dbReference>
<accession>A0A1F5DN64</accession>
<dbReference type="Gene3D" id="1.20.1640.10">
    <property type="entry name" value="Multidrug efflux transporter AcrB transmembrane domain"/>
    <property type="match status" value="1"/>
</dbReference>
<comment type="similarity">
    <text evidence="10">Belongs to the SecD/SecF family. SecF subfamily.</text>
</comment>